<comment type="caution">
    <text evidence="2">The sequence shown here is derived from an EMBL/GenBank/DDBJ whole genome shotgun (WGS) entry which is preliminary data.</text>
</comment>
<evidence type="ECO:0000313" key="2">
    <source>
        <dbReference type="EMBL" id="KAG0303024.1"/>
    </source>
</evidence>
<dbReference type="Proteomes" id="UP000738325">
    <property type="component" value="Unassembled WGS sequence"/>
</dbReference>
<protein>
    <submittedName>
        <fullName evidence="2">Uncharacterized protein</fullName>
    </submittedName>
</protein>
<dbReference type="EMBL" id="JAAAIP010001898">
    <property type="protein sequence ID" value="KAG0303024.1"/>
    <property type="molecule type" value="Genomic_DNA"/>
</dbReference>
<feature type="compositionally biased region" description="Acidic residues" evidence="1">
    <location>
        <begin position="47"/>
        <end position="61"/>
    </location>
</feature>
<sequence length="67" mass="7080">MQHSISSSVNPLISASCNDAKLGLPLQSVATGVVLMLPHNVHAADHDDIDDFEESGVEQDDPAARRG</sequence>
<evidence type="ECO:0000256" key="1">
    <source>
        <dbReference type="SAM" id="MobiDB-lite"/>
    </source>
</evidence>
<reference evidence="2" key="1">
    <citation type="journal article" date="2020" name="Fungal Divers.">
        <title>Resolving the Mortierellaceae phylogeny through synthesis of multi-gene phylogenetics and phylogenomics.</title>
        <authorList>
            <person name="Vandepol N."/>
            <person name="Liber J."/>
            <person name="Desiro A."/>
            <person name="Na H."/>
            <person name="Kennedy M."/>
            <person name="Barry K."/>
            <person name="Grigoriev I.V."/>
            <person name="Miller A.N."/>
            <person name="O'Donnell K."/>
            <person name="Stajich J.E."/>
            <person name="Bonito G."/>
        </authorList>
    </citation>
    <scope>NUCLEOTIDE SEQUENCE</scope>
    <source>
        <strain evidence="2">REB-010B</strain>
    </source>
</reference>
<dbReference type="AlphaFoldDB" id="A0A9P6QVD4"/>
<organism evidence="2 3">
    <name type="scientific">Dissophora globulifera</name>
    <dbReference type="NCBI Taxonomy" id="979702"/>
    <lineage>
        <taxon>Eukaryota</taxon>
        <taxon>Fungi</taxon>
        <taxon>Fungi incertae sedis</taxon>
        <taxon>Mucoromycota</taxon>
        <taxon>Mortierellomycotina</taxon>
        <taxon>Mortierellomycetes</taxon>
        <taxon>Mortierellales</taxon>
        <taxon>Mortierellaceae</taxon>
        <taxon>Dissophora</taxon>
    </lineage>
</organism>
<keyword evidence="3" id="KW-1185">Reference proteome</keyword>
<evidence type="ECO:0000313" key="3">
    <source>
        <dbReference type="Proteomes" id="UP000738325"/>
    </source>
</evidence>
<name>A0A9P6QVD4_9FUNG</name>
<gene>
    <name evidence="2" type="ORF">BGZ99_002799</name>
</gene>
<proteinExistence type="predicted"/>
<feature type="non-terminal residue" evidence="2">
    <location>
        <position position="67"/>
    </location>
</feature>
<accession>A0A9P6QVD4</accession>
<feature type="region of interest" description="Disordered" evidence="1">
    <location>
        <begin position="45"/>
        <end position="67"/>
    </location>
</feature>